<protein>
    <submittedName>
        <fullName evidence="1">Uncharacterized protein</fullName>
    </submittedName>
</protein>
<keyword evidence="2" id="KW-1185">Reference proteome</keyword>
<dbReference type="RefSeq" id="WP_185054467.1">
    <property type="nucleotide sequence ID" value="NZ_BAABIX010000038.1"/>
</dbReference>
<dbReference type="EMBL" id="JACHGN010000019">
    <property type="protein sequence ID" value="MBB5137560.1"/>
    <property type="molecule type" value="Genomic_DNA"/>
</dbReference>
<reference evidence="1 2" key="1">
    <citation type="submission" date="2020-08" db="EMBL/GenBank/DDBJ databases">
        <title>Genomic Encyclopedia of Type Strains, Phase IV (KMG-IV): sequencing the most valuable type-strain genomes for metagenomic binning, comparative biology and taxonomic classification.</title>
        <authorList>
            <person name="Goeker M."/>
        </authorList>
    </citation>
    <scope>NUCLEOTIDE SEQUENCE [LARGE SCALE GENOMIC DNA]</scope>
    <source>
        <strain evidence="1 2">DSM 45615</strain>
    </source>
</reference>
<accession>A0A840PJ26</accession>
<dbReference type="AlphaFoldDB" id="A0A840PJ26"/>
<organism evidence="1 2">
    <name type="scientific">Thermocatellispora tengchongensis</name>
    <dbReference type="NCBI Taxonomy" id="1073253"/>
    <lineage>
        <taxon>Bacteria</taxon>
        <taxon>Bacillati</taxon>
        <taxon>Actinomycetota</taxon>
        <taxon>Actinomycetes</taxon>
        <taxon>Streptosporangiales</taxon>
        <taxon>Streptosporangiaceae</taxon>
        <taxon>Thermocatellispora</taxon>
    </lineage>
</organism>
<comment type="caution">
    <text evidence="1">The sequence shown here is derived from an EMBL/GenBank/DDBJ whole genome shotgun (WGS) entry which is preliminary data.</text>
</comment>
<sequence length="87" mass="9613">MGARRDRSDEGPVMAVESLKWDPYGCRSPRPRVVDFATVGAAELELMSEGGEYFIRLTPSNGGTALESKRGLSAEVRQVWRDLTGRL</sequence>
<proteinExistence type="predicted"/>
<name>A0A840PJ26_9ACTN</name>
<gene>
    <name evidence="1" type="ORF">HNP84_007312</name>
</gene>
<evidence type="ECO:0000313" key="1">
    <source>
        <dbReference type="EMBL" id="MBB5137560.1"/>
    </source>
</evidence>
<dbReference type="Proteomes" id="UP000578449">
    <property type="component" value="Unassembled WGS sequence"/>
</dbReference>
<evidence type="ECO:0000313" key="2">
    <source>
        <dbReference type="Proteomes" id="UP000578449"/>
    </source>
</evidence>